<dbReference type="EMBL" id="JAWDGP010007174">
    <property type="protein sequence ID" value="KAK3728667.1"/>
    <property type="molecule type" value="Genomic_DNA"/>
</dbReference>
<proteinExistence type="predicted"/>
<reference evidence="1" key="1">
    <citation type="journal article" date="2023" name="G3 (Bethesda)">
        <title>A reference genome for the long-term kleptoplast-retaining sea slug Elysia crispata morphotype clarki.</title>
        <authorList>
            <person name="Eastman K.E."/>
            <person name="Pendleton A.L."/>
            <person name="Shaikh M.A."/>
            <person name="Suttiyut T."/>
            <person name="Ogas R."/>
            <person name="Tomko P."/>
            <person name="Gavelis G."/>
            <person name="Widhalm J.R."/>
            <person name="Wisecaver J.H."/>
        </authorList>
    </citation>
    <scope>NUCLEOTIDE SEQUENCE</scope>
    <source>
        <strain evidence="1">ECLA1</strain>
    </source>
</reference>
<dbReference type="AlphaFoldDB" id="A0AAE0Y1V7"/>
<evidence type="ECO:0000313" key="1">
    <source>
        <dbReference type="EMBL" id="KAK3728667.1"/>
    </source>
</evidence>
<protein>
    <submittedName>
        <fullName evidence="1">Uncharacterized protein</fullName>
    </submittedName>
</protein>
<keyword evidence="2" id="KW-1185">Reference proteome</keyword>
<evidence type="ECO:0000313" key="2">
    <source>
        <dbReference type="Proteomes" id="UP001283361"/>
    </source>
</evidence>
<gene>
    <name evidence="1" type="ORF">RRG08_041851</name>
</gene>
<name>A0AAE0Y1V7_9GAST</name>
<organism evidence="1 2">
    <name type="scientific">Elysia crispata</name>
    <name type="common">lettuce slug</name>
    <dbReference type="NCBI Taxonomy" id="231223"/>
    <lineage>
        <taxon>Eukaryota</taxon>
        <taxon>Metazoa</taxon>
        <taxon>Spiralia</taxon>
        <taxon>Lophotrochozoa</taxon>
        <taxon>Mollusca</taxon>
        <taxon>Gastropoda</taxon>
        <taxon>Heterobranchia</taxon>
        <taxon>Euthyneura</taxon>
        <taxon>Panpulmonata</taxon>
        <taxon>Sacoglossa</taxon>
        <taxon>Placobranchoidea</taxon>
        <taxon>Plakobranchidae</taxon>
        <taxon>Elysia</taxon>
    </lineage>
</organism>
<sequence>MGPYSFNNFCESLEMPGLHQKTFSNIAKRLYSQNERLADQVFSKTATFVRRERIRQSALDVSEEDIIDKR</sequence>
<accession>A0AAE0Y1V7</accession>
<dbReference type="Proteomes" id="UP001283361">
    <property type="component" value="Unassembled WGS sequence"/>
</dbReference>
<comment type="caution">
    <text evidence="1">The sequence shown here is derived from an EMBL/GenBank/DDBJ whole genome shotgun (WGS) entry which is preliminary data.</text>
</comment>